<protein>
    <submittedName>
        <fullName evidence="2">Uncharacterized protein</fullName>
    </submittedName>
</protein>
<gene>
    <name evidence="2" type="ORF">SMAX5B_011425</name>
</gene>
<evidence type="ECO:0000256" key="1">
    <source>
        <dbReference type="SAM" id="MobiDB-lite"/>
    </source>
</evidence>
<dbReference type="EMBL" id="CP026250">
    <property type="protein sequence ID" value="AWP05344.1"/>
    <property type="molecule type" value="Genomic_DNA"/>
</dbReference>
<evidence type="ECO:0000313" key="2">
    <source>
        <dbReference type="EMBL" id="AWP05344.1"/>
    </source>
</evidence>
<keyword evidence="3" id="KW-1185">Reference proteome</keyword>
<proteinExistence type="predicted"/>
<dbReference type="AlphaFoldDB" id="A0A2U9BMN2"/>
<evidence type="ECO:0000313" key="3">
    <source>
        <dbReference type="Proteomes" id="UP000246464"/>
    </source>
</evidence>
<feature type="region of interest" description="Disordered" evidence="1">
    <location>
        <begin position="146"/>
        <end position="183"/>
    </location>
</feature>
<organism evidence="2 3">
    <name type="scientific">Scophthalmus maximus</name>
    <name type="common">Turbot</name>
    <name type="synonym">Psetta maxima</name>
    <dbReference type="NCBI Taxonomy" id="52904"/>
    <lineage>
        <taxon>Eukaryota</taxon>
        <taxon>Metazoa</taxon>
        <taxon>Chordata</taxon>
        <taxon>Craniata</taxon>
        <taxon>Vertebrata</taxon>
        <taxon>Euteleostomi</taxon>
        <taxon>Actinopterygii</taxon>
        <taxon>Neopterygii</taxon>
        <taxon>Teleostei</taxon>
        <taxon>Neoteleostei</taxon>
        <taxon>Acanthomorphata</taxon>
        <taxon>Carangaria</taxon>
        <taxon>Pleuronectiformes</taxon>
        <taxon>Pleuronectoidei</taxon>
        <taxon>Scophthalmidae</taxon>
        <taxon>Scophthalmus</taxon>
    </lineage>
</organism>
<name>A0A2U9BMN2_SCOMX</name>
<dbReference type="Proteomes" id="UP000246464">
    <property type="component" value="Chromosome 8"/>
</dbReference>
<reference evidence="2 3" key="1">
    <citation type="submission" date="2017-12" db="EMBL/GenBank/DDBJ databases">
        <title>Integrating genomic resources of turbot (Scophthalmus maximus) in depth evaluation of genetic and physical mapping variation across individuals.</title>
        <authorList>
            <person name="Martinez P."/>
        </authorList>
    </citation>
    <scope>NUCLEOTIDE SEQUENCE [LARGE SCALE GENOMIC DNA]</scope>
</reference>
<accession>A0A2U9BMN2</accession>
<sequence>MSVNAPAKAIDRDKFSTDSGSHRCRGTFGLIFGNLSALTADKVRATQTLRLPRLVPKCQCRCQAKDCLRLLNGKVSQERLPAELVSPECDGDSPILPEDPAIHRPDRTMESVDIAAGGAVRDTVTAERVEDGRDISATIDYRIDGNASAGSTARSAHPGRGAEASEKLRRLPHVTLAARRGDG</sequence>